<dbReference type="AlphaFoldDB" id="A0A166AEC4"/>
<comment type="caution">
    <text evidence="1">The sequence shown here is derived from an EMBL/GenBank/DDBJ whole genome shotgun (WGS) entry which is preliminary data.</text>
</comment>
<accession>A0A166AEC4</accession>
<name>A0A166AEC4_9HYPH</name>
<dbReference type="PATRIC" id="fig|989403.3.peg.1024"/>
<dbReference type="EMBL" id="LMCB01000005">
    <property type="protein sequence ID" value="KZL20961.1"/>
    <property type="molecule type" value="Genomic_DNA"/>
</dbReference>
<sequence length="194" mass="21186">MYFLLRTTFWVGLILLLLPIGTGSDDDTPTIGVVQVYLAAQSTIRDLSGFCGRNPNACEMGGSIIKLVGLKAKEAARLTYTYLNDGENDEAQPTQIASYPSAQDTLETIPFDEVASGQILPRLDNAAEDLVYSGALTSTDRQIPWQLSQGQQDSPRTAEDRVTQNLFDETQPTYATPFARVPVPRPNPLYLGGN</sequence>
<reference evidence="1 2" key="1">
    <citation type="journal article" date="2016" name="Front. Microbiol.">
        <title>Comparative Genomic Analysis Reveals a Diverse Repertoire of Genes Involved in Prokaryote-Eukaryote Interactions within the Pseudovibrio Genus.</title>
        <authorList>
            <person name="Romano S."/>
            <person name="Fernandez-Guerra A."/>
            <person name="Reen F.J."/>
            <person name="Glockner F.O."/>
            <person name="Crowley S.P."/>
            <person name="O'Sullivan O."/>
            <person name="Cotter P.D."/>
            <person name="Adams C."/>
            <person name="Dobson A.D."/>
            <person name="O'Gara F."/>
        </authorList>
    </citation>
    <scope>NUCLEOTIDE SEQUENCE [LARGE SCALE GENOMIC DNA]</scope>
    <source>
        <strain evidence="1 2">Ad2</strain>
    </source>
</reference>
<dbReference type="STRING" id="989403.SAMN05421798_101448"/>
<dbReference type="Pfam" id="PF17264">
    <property type="entry name" value="DUF5330"/>
    <property type="match status" value="1"/>
</dbReference>
<evidence type="ECO:0000313" key="1">
    <source>
        <dbReference type="EMBL" id="KZL20961.1"/>
    </source>
</evidence>
<evidence type="ECO:0000313" key="2">
    <source>
        <dbReference type="Proteomes" id="UP000076577"/>
    </source>
</evidence>
<keyword evidence="2" id="KW-1185">Reference proteome</keyword>
<dbReference type="InterPro" id="IPR035220">
    <property type="entry name" value="DUF5330"/>
</dbReference>
<dbReference type="OrthoDB" id="7923950at2"/>
<dbReference type="Proteomes" id="UP000076577">
    <property type="component" value="Unassembled WGS sequence"/>
</dbReference>
<dbReference type="RefSeq" id="WP_068003044.1">
    <property type="nucleotide sequence ID" value="NZ_FOFM01000001.1"/>
</dbReference>
<protein>
    <submittedName>
        <fullName evidence="1">Uncharacterized protein</fullName>
    </submittedName>
</protein>
<organism evidence="1 2">
    <name type="scientific">Pseudovibrio axinellae</name>
    <dbReference type="NCBI Taxonomy" id="989403"/>
    <lineage>
        <taxon>Bacteria</taxon>
        <taxon>Pseudomonadati</taxon>
        <taxon>Pseudomonadota</taxon>
        <taxon>Alphaproteobacteria</taxon>
        <taxon>Hyphomicrobiales</taxon>
        <taxon>Stappiaceae</taxon>
        <taxon>Pseudovibrio</taxon>
    </lineage>
</organism>
<gene>
    <name evidence="1" type="ORF">PsAD2_00953</name>
</gene>
<proteinExistence type="predicted"/>